<evidence type="ECO:0000313" key="2">
    <source>
        <dbReference type="Proteomes" id="UP001230978"/>
    </source>
</evidence>
<dbReference type="EC" id="2.4.-.-" evidence="1"/>
<dbReference type="Pfam" id="PF13641">
    <property type="entry name" value="Glyco_tranf_2_3"/>
    <property type="match status" value="1"/>
</dbReference>
<dbReference type="Gene3D" id="3.90.550.10">
    <property type="entry name" value="Spore Coat Polysaccharide Biosynthesis Protein SpsA, Chain A"/>
    <property type="match status" value="1"/>
</dbReference>
<keyword evidence="2" id="KW-1185">Reference proteome</keyword>
<gene>
    <name evidence="1" type="ORF">QF092_17040</name>
</gene>
<sequence>MNYGTAELALAAAASVLEQAVLPPALHLHIVDNASPGDDAQTIEKEITARGWQDRVTLWAETVNHGFGRGNNLVLCALSDQPTSPDYVLLLNPDAILEQSALATMAALLDARPDVVGVGAGISTPDGRPVTAAFRFPSVLGEFESAASFGPVSRILHKHRIPLSPDHPEGPVDWVSGAAVLFRFTSLQQIGFFDPGFFLYFEEVDLMRRLRERGDVIWYLPSARVRHVEGAATGVKPGTKRRKPAYWFRSWSLYHRRAGTFPRALAAATAHVSGITLNLLQASLRRVESVHPRYYLRDFVIGVFPALLWARQAFND</sequence>
<evidence type="ECO:0000313" key="1">
    <source>
        <dbReference type="EMBL" id="WGV15935.1"/>
    </source>
</evidence>
<dbReference type="PANTHER" id="PTHR43179:SF7">
    <property type="entry name" value="RHAMNOSYLTRANSFERASE WBBL"/>
    <property type="match status" value="1"/>
</dbReference>
<dbReference type="PANTHER" id="PTHR43179">
    <property type="entry name" value="RHAMNOSYLTRANSFERASE WBBL"/>
    <property type="match status" value="1"/>
</dbReference>
<dbReference type="GO" id="GO:0016757">
    <property type="term" value="F:glycosyltransferase activity"/>
    <property type="evidence" value="ECO:0007669"/>
    <property type="project" value="UniProtKB-KW"/>
</dbReference>
<accession>A0ABY8Q4Y9</accession>
<name>A0ABY8Q4Y9_9RHOB</name>
<dbReference type="InterPro" id="IPR029044">
    <property type="entry name" value="Nucleotide-diphossugar_trans"/>
</dbReference>
<dbReference type="EMBL" id="CP124535">
    <property type="protein sequence ID" value="WGV15935.1"/>
    <property type="molecule type" value="Genomic_DNA"/>
</dbReference>
<protein>
    <submittedName>
        <fullName evidence="1">Glycosyltransferase family 2 protein</fullName>
        <ecNumber evidence="1">2.4.-.-</ecNumber>
    </submittedName>
</protein>
<dbReference type="Proteomes" id="UP001230978">
    <property type="component" value="Chromosome"/>
</dbReference>
<dbReference type="SUPFAM" id="SSF53448">
    <property type="entry name" value="Nucleotide-diphospho-sugar transferases"/>
    <property type="match status" value="1"/>
</dbReference>
<organism evidence="1 2">
    <name type="scientific">Fuscovulum ytuae</name>
    <dbReference type="NCBI Taxonomy" id="3042299"/>
    <lineage>
        <taxon>Bacteria</taxon>
        <taxon>Pseudomonadati</taxon>
        <taxon>Pseudomonadota</taxon>
        <taxon>Alphaproteobacteria</taxon>
        <taxon>Rhodobacterales</taxon>
        <taxon>Paracoccaceae</taxon>
        <taxon>Fuscovulum</taxon>
    </lineage>
</organism>
<reference evidence="1 2" key="1">
    <citation type="submission" date="2023-04" db="EMBL/GenBank/DDBJ databases">
        <title>YMD61, complete Genome.</title>
        <authorList>
            <person name="Zhang J."/>
        </authorList>
    </citation>
    <scope>NUCLEOTIDE SEQUENCE [LARGE SCALE GENOMIC DNA]</scope>
    <source>
        <strain evidence="1 2">YMD61</strain>
    </source>
</reference>
<proteinExistence type="predicted"/>
<keyword evidence="1" id="KW-0328">Glycosyltransferase</keyword>
<keyword evidence="1" id="KW-0808">Transferase</keyword>